<keyword evidence="3" id="KW-1185">Reference proteome</keyword>
<dbReference type="AlphaFoldDB" id="A0A9Q0H7J3"/>
<name>A0A9Q0H7J3_9MAGN</name>
<gene>
    <name evidence="2" type="ORF">NE237_020928</name>
</gene>
<evidence type="ECO:0000256" key="1">
    <source>
        <dbReference type="SAM" id="MobiDB-lite"/>
    </source>
</evidence>
<feature type="region of interest" description="Disordered" evidence="1">
    <location>
        <begin position="221"/>
        <end position="243"/>
    </location>
</feature>
<evidence type="ECO:0000313" key="3">
    <source>
        <dbReference type="Proteomes" id="UP001141806"/>
    </source>
</evidence>
<feature type="region of interest" description="Disordered" evidence="1">
    <location>
        <begin position="372"/>
        <end position="406"/>
    </location>
</feature>
<dbReference type="Proteomes" id="UP001141806">
    <property type="component" value="Unassembled WGS sequence"/>
</dbReference>
<sequence>MASTETGRIRRRRLLHACGVSAVTIAHNACRRAEEVQGPIGSLSKRIASVAGPIVSPMELQWLAFLSFADDGIFEAENMVETLFPSSAYVFDMIDSFVRIPEALPGTFDRMVDILPVIIRHVPFLRWSLTLFIWGLNFLLSTFTDGRPDDAANEKEITVDINCNELATPEQMMPQLDPIETTNHGNNEDRFASKSVSIYNTPATSPTIGDRQNRALFFNKASMDQSPHPPAASPPPSEREDEATYKKALMGNSAPPAAASSPPGERKDVVTYKKALMGNSPPPAASAPVAEPRNAAKEREIIVDISSNELEQASGISPEGKMPQQGLTKIINHALNREGHFAPKSASVHNSPLASPPIGDRENEANFKKALMGKLPLPPPAPVGESKTLQTKAERKATGTKTEKASYKKVVKMGNKAETGMKEGSVGKEEPKKAIVKDSVDEKADMETKEGRYVPILELYDAGWHMKPTLQRLGQFAILETSNSSLRILWSCISPVRGLSLIILNSLHLTRLFHLCPDGKRDNKKKKIHFAADVVDSIGNNEEFRRTEQEIDDGESNLQAFLLVGPNGPSLRNNQTASLHDPTFILQPNHLLATEDHATQEYAFASKVWPLIYC</sequence>
<dbReference type="PANTHER" id="PTHR37710:SF1">
    <property type="entry name" value="TRANSMEMBRANE PROTEIN"/>
    <property type="match status" value="1"/>
</dbReference>
<accession>A0A9Q0H7J3</accession>
<reference evidence="2" key="1">
    <citation type="journal article" date="2023" name="Plant J.">
        <title>The genome of the king protea, Protea cynaroides.</title>
        <authorList>
            <person name="Chang J."/>
            <person name="Duong T.A."/>
            <person name="Schoeman C."/>
            <person name="Ma X."/>
            <person name="Roodt D."/>
            <person name="Barker N."/>
            <person name="Li Z."/>
            <person name="Van de Peer Y."/>
            <person name="Mizrachi E."/>
        </authorList>
    </citation>
    <scope>NUCLEOTIDE SEQUENCE</scope>
    <source>
        <tissue evidence="2">Young leaves</tissue>
    </source>
</reference>
<feature type="compositionally biased region" description="Pro residues" evidence="1">
    <location>
        <begin position="227"/>
        <end position="236"/>
    </location>
</feature>
<feature type="compositionally biased region" description="Basic and acidic residues" evidence="1">
    <location>
        <begin position="392"/>
        <end position="406"/>
    </location>
</feature>
<dbReference type="OrthoDB" id="1939616at2759"/>
<protein>
    <submittedName>
        <fullName evidence="2">Uncharacterized protein</fullName>
    </submittedName>
</protein>
<organism evidence="2 3">
    <name type="scientific">Protea cynaroides</name>
    <dbReference type="NCBI Taxonomy" id="273540"/>
    <lineage>
        <taxon>Eukaryota</taxon>
        <taxon>Viridiplantae</taxon>
        <taxon>Streptophyta</taxon>
        <taxon>Embryophyta</taxon>
        <taxon>Tracheophyta</taxon>
        <taxon>Spermatophyta</taxon>
        <taxon>Magnoliopsida</taxon>
        <taxon>Proteales</taxon>
        <taxon>Proteaceae</taxon>
        <taxon>Protea</taxon>
    </lineage>
</organism>
<dbReference type="PANTHER" id="PTHR37710">
    <property type="entry name" value="TRANSMEMBRANE PROTEIN"/>
    <property type="match status" value="1"/>
</dbReference>
<comment type="caution">
    <text evidence="2">The sequence shown here is derived from an EMBL/GenBank/DDBJ whole genome shotgun (WGS) entry which is preliminary data.</text>
</comment>
<dbReference type="EMBL" id="JAMYWD010000009">
    <property type="protein sequence ID" value="KAJ4961018.1"/>
    <property type="molecule type" value="Genomic_DNA"/>
</dbReference>
<proteinExistence type="predicted"/>
<evidence type="ECO:0000313" key="2">
    <source>
        <dbReference type="EMBL" id="KAJ4961018.1"/>
    </source>
</evidence>